<protein>
    <submittedName>
        <fullName evidence="1">Uncharacterized protein</fullName>
    </submittedName>
</protein>
<keyword evidence="2" id="KW-1185">Reference proteome</keyword>
<name>A0A518EQA8_9BACT</name>
<sequence>MILGDATAPGRPDTTFATPPKELRRAYRSLVADVKLALLSEIGARSVFDHIARRARDPELAVVAKQLNEDGIWLVARVQELIRSMGGKPRRTSFRRRALARVLVHGVPITGPRPALRLIRHAEETVARWYAQYALFLVRIGDHERAQAFEDLRAIKIRHAQTIGAWVDNIGRGHGRSF</sequence>
<dbReference type="SUPFAM" id="SSF47240">
    <property type="entry name" value="Ferritin-like"/>
    <property type="match status" value="1"/>
</dbReference>
<dbReference type="EMBL" id="CP036434">
    <property type="protein sequence ID" value="QDV06269.1"/>
    <property type="molecule type" value="Genomic_DNA"/>
</dbReference>
<proteinExistence type="predicted"/>
<accession>A0A518EQA8</accession>
<dbReference type="OrthoDB" id="291027at2"/>
<reference evidence="1 2" key="1">
    <citation type="submission" date="2019-02" db="EMBL/GenBank/DDBJ databases">
        <title>Deep-cultivation of Planctomycetes and their phenomic and genomic characterization uncovers novel biology.</title>
        <authorList>
            <person name="Wiegand S."/>
            <person name="Jogler M."/>
            <person name="Boedeker C."/>
            <person name="Pinto D."/>
            <person name="Vollmers J."/>
            <person name="Rivas-Marin E."/>
            <person name="Kohn T."/>
            <person name="Peeters S.H."/>
            <person name="Heuer A."/>
            <person name="Rast P."/>
            <person name="Oberbeckmann S."/>
            <person name="Bunk B."/>
            <person name="Jeske O."/>
            <person name="Meyerdierks A."/>
            <person name="Storesund J.E."/>
            <person name="Kallscheuer N."/>
            <person name="Luecker S."/>
            <person name="Lage O.M."/>
            <person name="Pohl T."/>
            <person name="Merkel B.J."/>
            <person name="Hornburger P."/>
            <person name="Mueller R.-W."/>
            <person name="Bruemmer F."/>
            <person name="Labrenz M."/>
            <person name="Spormann A.M."/>
            <person name="Op den Camp H."/>
            <person name="Overmann J."/>
            <person name="Amann R."/>
            <person name="Jetten M.S.M."/>
            <person name="Mascher T."/>
            <person name="Medema M.H."/>
            <person name="Devos D.P."/>
            <person name="Kaster A.-K."/>
            <person name="Ovreas L."/>
            <person name="Rohde M."/>
            <person name="Galperin M.Y."/>
            <person name="Jogler C."/>
        </authorList>
    </citation>
    <scope>NUCLEOTIDE SEQUENCE [LARGE SCALE GENOMIC DNA]</scope>
    <source>
        <strain evidence="1 2">Poly30</strain>
    </source>
</reference>
<dbReference type="Proteomes" id="UP000320390">
    <property type="component" value="Chromosome"/>
</dbReference>
<organism evidence="1 2">
    <name type="scientific">Saltatorellus ferox</name>
    <dbReference type="NCBI Taxonomy" id="2528018"/>
    <lineage>
        <taxon>Bacteria</taxon>
        <taxon>Pseudomonadati</taxon>
        <taxon>Planctomycetota</taxon>
        <taxon>Planctomycetia</taxon>
        <taxon>Planctomycetia incertae sedis</taxon>
        <taxon>Saltatorellus</taxon>
    </lineage>
</organism>
<evidence type="ECO:0000313" key="1">
    <source>
        <dbReference type="EMBL" id="QDV06269.1"/>
    </source>
</evidence>
<gene>
    <name evidence="1" type="ORF">Poly30_17770</name>
</gene>
<dbReference type="AlphaFoldDB" id="A0A518EQA8"/>
<dbReference type="InterPro" id="IPR009078">
    <property type="entry name" value="Ferritin-like_SF"/>
</dbReference>
<dbReference type="RefSeq" id="WP_145196302.1">
    <property type="nucleotide sequence ID" value="NZ_CP036434.1"/>
</dbReference>
<evidence type="ECO:0000313" key="2">
    <source>
        <dbReference type="Proteomes" id="UP000320390"/>
    </source>
</evidence>